<protein>
    <submittedName>
        <fullName evidence="1">Alpha/beta hydrolase</fullName>
    </submittedName>
</protein>
<dbReference type="Proteomes" id="UP001516472">
    <property type="component" value="Unassembled WGS sequence"/>
</dbReference>
<keyword evidence="2" id="KW-1185">Reference proteome</keyword>
<sequence length="519" mass="57346">MAESNEITIDWRGLSKPVKGLKQGSANKVVIKREVIPIIFVPGIMGSRLKHGKEKVWDPDAPIFMLRKYGLVNVDAADKKAALVGTQFTKDFLDVYLDDTEHNDDKFEEDYPGAAARGWGGVSWSSYGSILTTLQNHAWRPLLRTCFRLPVYAFGYNWTGSNSLAGVKLKQFIDQTLQQNQDIPKHLPAKKVILVTHSMGGLVARSALIEHGASAKVLGVVHGVQPVTGAAAAYWRMKAGFERTSNPMSSVAAWVLGTNGEEVSALLGNMPGGIQLLPSQHYTTNDGFKRWLQFENSEGERKFALPDSDPYEEIYKNQKEYWRLLDPQHLVPESDEDSTISAKGAWGGFVGRLNAAKALHGRLGLSAAVPTRVYYGSGTEHPTTDRAVYRVSETGWLKEGKKFLKVAWNARKAAIVAGGWGAAVYLGYEAIRRTDWWQSRGGFRTEIEHKDQKLEIVLQRPNGAGDGTVPESSGKAIQTAATPVPGIEHEPAYQSKQGKAFTLEAIEFFCREKFKAEKL</sequence>
<dbReference type="InterPro" id="IPR029058">
    <property type="entry name" value="AB_hydrolase_fold"/>
</dbReference>
<dbReference type="EMBL" id="JAAIYO010000009">
    <property type="protein sequence ID" value="MBE4751772.1"/>
    <property type="molecule type" value="Genomic_DNA"/>
</dbReference>
<dbReference type="PANTHER" id="PTHR11440">
    <property type="entry name" value="LECITHIN-CHOLESTEROL ACYLTRANSFERASE-RELATED"/>
    <property type="match status" value="1"/>
</dbReference>
<evidence type="ECO:0000313" key="2">
    <source>
        <dbReference type="Proteomes" id="UP001516472"/>
    </source>
</evidence>
<proteinExistence type="predicted"/>
<dbReference type="SUPFAM" id="SSF53474">
    <property type="entry name" value="alpha/beta-Hydrolases"/>
    <property type="match status" value="1"/>
</dbReference>
<dbReference type="Gene3D" id="3.40.50.1820">
    <property type="entry name" value="alpha/beta hydrolase"/>
    <property type="match status" value="1"/>
</dbReference>
<keyword evidence="1" id="KW-0378">Hydrolase</keyword>
<organism evidence="1 2">
    <name type="scientific">Corallococcus soli</name>
    <dbReference type="NCBI Taxonomy" id="2710757"/>
    <lineage>
        <taxon>Bacteria</taxon>
        <taxon>Pseudomonadati</taxon>
        <taxon>Myxococcota</taxon>
        <taxon>Myxococcia</taxon>
        <taxon>Myxococcales</taxon>
        <taxon>Cystobacterineae</taxon>
        <taxon>Myxococcaceae</taxon>
        <taxon>Corallococcus</taxon>
    </lineage>
</organism>
<dbReference type="GO" id="GO:0016787">
    <property type="term" value="F:hydrolase activity"/>
    <property type="evidence" value="ECO:0007669"/>
    <property type="project" value="UniProtKB-KW"/>
</dbReference>
<dbReference type="RefSeq" id="WP_193428970.1">
    <property type="nucleotide sequence ID" value="NZ_CBCSIP010000060.1"/>
</dbReference>
<gene>
    <name evidence="1" type="ORF">G4177_26740</name>
</gene>
<reference evidence="1 2" key="1">
    <citation type="submission" date="2020-02" db="EMBL/GenBank/DDBJ databases">
        <authorList>
            <person name="Babadi Z.K."/>
            <person name="Risdian C."/>
            <person name="Ebrahimipour G.H."/>
            <person name="Wink J."/>
        </authorList>
    </citation>
    <scope>NUCLEOTIDE SEQUENCE [LARGE SCALE GENOMIC DNA]</scope>
    <source>
        <strain evidence="1 2">ZKHCc1 1396</strain>
    </source>
</reference>
<comment type="caution">
    <text evidence="1">The sequence shown here is derived from an EMBL/GenBank/DDBJ whole genome shotgun (WGS) entry which is preliminary data.</text>
</comment>
<name>A0ABR9PV12_9BACT</name>
<evidence type="ECO:0000313" key="1">
    <source>
        <dbReference type="EMBL" id="MBE4751772.1"/>
    </source>
</evidence>
<accession>A0ABR9PV12</accession>